<reference evidence="8 9" key="1">
    <citation type="submission" date="2021-08" db="EMBL/GenBank/DDBJ databases">
        <title>Draft Genome Sequence of Phanerochaete sordida strain YK-624.</title>
        <authorList>
            <person name="Mori T."/>
            <person name="Dohra H."/>
            <person name="Suzuki T."/>
            <person name="Kawagishi H."/>
            <person name="Hirai H."/>
        </authorList>
    </citation>
    <scope>NUCLEOTIDE SEQUENCE [LARGE SCALE GENOMIC DNA]</scope>
    <source>
        <strain evidence="8 9">YK-624</strain>
    </source>
</reference>
<keyword evidence="4 6" id="KW-0472">Membrane</keyword>
<dbReference type="GO" id="GO:0005886">
    <property type="term" value="C:plasma membrane"/>
    <property type="evidence" value="ECO:0007669"/>
    <property type="project" value="TreeGrafter"/>
</dbReference>
<dbReference type="InterPro" id="IPR036259">
    <property type="entry name" value="MFS_trans_sf"/>
</dbReference>
<evidence type="ECO:0000313" key="8">
    <source>
        <dbReference type="EMBL" id="GJE95468.1"/>
    </source>
</evidence>
<dbReference type="OrthoDB" id="6770063at2759"/>
<dbReference type="AlphaFoldDB" id="A0A9P3GIC7"/>
<feature type="region of interest" description="Disordered" evidence="5">
    <location>
        <begin position="597"/>
        <end position="635"/>
    </location>
</feature>
<feature type="transmembrane region" description="Helical" evidence="6">
    <location>
        <begin position="450"/>
        <end position="472"/>
    </location>
</feature>
<feature type="transmembrane region" description="Helical" evidence="6">
    <location>
        <begin position="136"/>
        <end position="156"/>
    </location>
</feature>
<feature type="transmembrane region" description="Helical" evidence="6">
    <location>
        <begin position="225"/>
        <end position="246"/>
    </location>
</feature>
<feature type="domain" description="Major facilitator superfamily (MFS) profile" evidence="7">
    <location>
        <begin position="72"/>
        <end position="593"/>
    </location>
</feature>
<evidence type="ECO:0000256" key="4">
    <source>
        <dbReference type="ARBA" id="ARBA00023136"/>
    </source>
</evidence>
<feature type="transmembrane region" description="Helical" evidence="6">
    <location>
        <begin position="569"/>
        <end position="588"/>
    </location>
</feature>
<evidence type="ECO:0000256" key="5">
    <source>
        <dbReference type="SAM" id="MobiDB-lite"/>
    </source>
</evidence>
<evidence type="ECO:0000256" key="1">
    <source>
        <dbReference type="ARBA" id="ARBA00004141"/>
    </source>
</evidence>
<dbReference type="EMBL" id="BPQB01000049">
    <property type="protein sequence ID" value="GJE95468.1"/>
    <property type="molecule type" value="Genomic_DNA"/>
</dbReference>
<keyword evidence="2 6" id="KW-0812">Transmembrane</keyword>
<evidence type="ECO:0000256" key="2">
    <source>
        <dbReference type="ARBA" id="ARBA00022692"/>
    </source>
</evidence>
<feature type="transmembrane region" description="Helical" evidence="6">
    <location>
        <begin position="194"/>
        <end position="213"/>
    </location>
</feature>
<feature type="transmembrane region" description="Helical" evidence="6">
    <location>
        <begin position="305"/>
        <end position="326"/>
    </location>
</feature>
<evidence type="ECO:0000259" key="7">
    <source>
        <dbReference type="PROSITE" id="PS50850"/>
    </source>
</evidence>
<dbReference type="PANTHER" id="PTHR23501">
    <property type="entry name" value="MAJOR FACILITATOR SUPERFAMILY"/>
    <property type="match status" value="1"/>
</dbReference>
<dbReference type="Pfam" id="PF07690">
    <property type="entry name" value="MFS_1"/>
    <property type="match status" value="2"/>
</dbReference>
<feature type="region of interest" description="Disordered" evidence="5">
    <location>
        <begin position="12"/>
        <end position="61"/>
    </location>
</feature>
<sequence>MIIAYRYGRKKYQERKARKAAEANGVQPVQGQTAHRAAGAGSSQSTPVLQHEEPAPPKSKGLSAESKWSLLLLAALAIPVFLETLDYTVVATAQVHIASVFNRLDLQSYIGTIYLLTSTVFLPPFASICDIFGRHWALQIALVLFMVGSAISTGAQNMATMIAGRGVAGIGGAGLLAVVRIVLTDSGSLNTTNWQQAILFVLYTIGYCLGPFIGGELLTVSFRWIFAINLPCAAVAMVLASLLLRGRAKGTQPSRRVPASMAGHETFTDKLLRIDWVGAVFFMAGGILLLLALNWGSNERWDQAKVIACFVVGGVCIAVFLLWEYFLEREEVAARPASSRLRATDPMIPLELFRARDICIVMYGTFVSGMIMLVMFYFVAIFFVIVVGKTATNAGVQLIYFAPGMGGGSLIAMQITRLLRQPRYAIWLGGAVSTVAIGLISMGMDQNKQNLVNGFMVMAGAGTGMVIAPYAIQARFAQPADRNAIVSALTLFFRSFGGTVGLAQCAAVLNGKVNHYIRALIEDGTLSPDQAAAVAAASASGLDSLDSINALPGPVQTLVRDAFRQGSRWAFISLIPWCALAFLVSLFLGKIRDGDRGVGNTESPREPDLHYDATKQDASSPNLNKIQEKPSAEQV</sequence>
<feature type="transmembrane region" description="Helical" evidence="6">
    <location>
        <begin position="162"/>
        <end position="182"/>
    </location>
</feature>
<feature type="transmembrane region" description="Helical" evidence="6">
    <location>
        <begin position="360"/>
        <end position="388"/>
    </location>
</feature>
<feature type="compositionally biased region" description="Basic and acidic residues" evidence="5">
    <location>
        <begin position="603"/>
        <end position="615"/>
    </location>
</feature>
<name>A0A9P3GIC7_9APHY</name>
<dbReference type="InterPro" id="IPR011701">
    <property type="entry name" value="MFS"/>
</dbReference>
<dbReference type="GO" id="GO:0022857">
    <property type="term" value="F:transmembrane transporter activity"/>
    <property type="evidence" value="ECO:0007669"/>
    <property type="project" value="InterPro"/>
</dbReference>
<dbReference type="Gene3D" id="1.20.1250.20">
    <property type="entry name" value="MFS general substrate transporter like domains"/>
    <property type="match status" value="2"/>
</dbReference>
<evidence type="ECO:0000256" key="6">
    <source>
        <dbReference type="SAM" id="Phobius"/>
    </source>
</evidence>
<feature type="transmembrane region" description="Helical" evidence="6">
    <location>
        <begin position="424"/>
        <end position="444"/>
    </location>
</feature>
<dbReference type="PANTHER" id="PTHR23501:SF39">
    <property type="entry name" value="MULTIDRUG TRANSPORTER, PUTATIVE (AFU_ORTHOLOGUE AFUA_1G05010)-RELATED"/>
    <property type="match status" value="1"/>
</dbReference>
<feature type="transmembrane region" description="Helical" evidence="6">
    <location>
        <begin position="109"/>
        <end position="129"/>
    </location>
</feature>
<dbReference type="Proteomes" id="UP000703269">
    <property type="component" value="Unassembled WGS sequence"/>
</dbReference>
<protein>
    <submittedName>
        <fullName evidence="8">MFS general substrate transporter</fullName>
    </submittedName>
</protein>
<keyword evidence="3 6" id="KW-1133">Transmembrane helix</keyword>
<dbReference type="InterPro" id="IPR020846">
    <property type="entry name" value="MFS_dom"/>
</dbReference>
<feature type="compositionally biased region" description="Basic and acidic residues" evidence="5">
    <location>
        <begin position="626"/>
        <end position="635"/>
    </location>
</feature>
<keyword evidence="9" id="KW-1185">Reference proteome</keyword>
<feature type="compositionally biased region" description="Polar residues" evidence="5">
    <location>
        <begin position="616"/>
        <end position="625"/>
    </location>
</feature>
<evidence type="ECO:0000256" key="3">
    <source>
        <dbReference type="ARBA" id="ARBA00022989"/>
    </source>
</evidence>
<feature type="transmembrane region" description="Helical" evidence="6">
    <location>
        <begin position="274"/>
        <end position="293"/>
    </location>
</feature>
<feature type="transmembrane region" description="Helical" evidence="6">
    <location>
        <begin position="484"/>
        <end position="509"/>
    </location>
</feature>
<gene>
    <name evidence="8" type="ORF">PsYK624_116520</name>
</gene>
<dbReference type="SUPFAM" id="SSF103473">
    <property type="entry name" value="MFS general substrate transporter"/>
    <property type="match status" value="2"/>
</dbReference>
<dbReference type="PROSITE" id="PS50850">
    <property type="entry name" value="MFS"/>
    <property type="match status" value="1"/>
</dbReference>
<feature type="transmembrane region" description="Helical" evidence="6">
    <location>
        <begin position="68"/>
        <end position="89"/>
    </location>
</feature>
<accession>A0A9P3GIC7</accession>
<organism evidence="8 9">
    <name type="scientific">Phanerochaete sordida</name>
    <dbReference type="NCBI Taxonomy" id="48140"/>
    <lineage>
        <taxon>Eukaryota</taxon>
        <taxon>Fungi</taxon>
        <taxon>Dikarya</taxon>
        <taxon>Basidiomycota</taxon>
        <taxon>Agaricomycotina</taxon>
        <taxon>Agaricomycetes</taxon>
        <taxon>Polyporales</taxon>
        <taxon>Phanerochaetaceae</taxon>
        <taxon>Phanerochaete</taxon>
    </lineage>
</organism>
<proteinExistence type="predicted"/>
<evidence type="ECO:0000313" key="9">
    <source>
        <dbReference type="Proteomes" id="UP000703269"/>
    </source>
</evidence>
<comment type="caution">
    <text evidence="8">The sequence shown here is derived from an EMBL/GenBank/DDBJ whole genome shotgun (WGS) entry which is preliminary data.</text>
</comment>
<comment type="subcellular location">
    <subcellularLocation>
        <location evidence="1">Membrane</location>
        <topology evidence="1">Multi-pass membrane protein</topology>
    </subcellularLocation>
</comment>
<feature type="transmembrane region" description="Helical" evidence="6">
    <location>
        <begin position="394"/>
        <end position="412"/>
    </location>
</feature>